<dbReference type="Pfam" id="PF02373">
    <property type="entry name" value="JmjC"/>
    <property type="match status" value="1"/>
</dbReference>
<dbReference type="PANTHER" id="PTHR10694:SF7">
    <property type="entry name" value="[HISTONE H3]-TRIMETHYL-L-LYSINE(9) DEMETHYLASE"/>
    <property type="match status" value="1"/>
</dbReference>
<proteinExistence type="predicted"/>
<dbReference type="GO" id="GO:0032454">
    <property type="term" value="F:histone H3K9 demethylase activity"/>
    <property type="evidence" value="ECO:0007669"/>
    <property type="project" value="TreeGrafter"/>
</dbReference>
<evidence type="ECO:0000256" key="1">
    <source>
        <dbReference type="SAM" id="MobiDB-lite"/>
    </source>
</evidence>
<dbReference type="GO" id="GO:0010468">
    <property type="term" value="P:regulation of gene expression"/>
    <property type="evidence" value="ECO:0007669"/>
    <property type="project" value="TreeGrafter"/>
</dbReference>
<dbReference type="InterPro" id="IPR003347">
    <property type="entry name" value="JmjC_dom"/>
</dbReference>
<feature type="compositionally biased region" description="Basic residues" evidence="1">
    <location>
        <begin position="384"/>
        <end position="399"/>
    </location>
</feature>
<dbReference type="Gene3D" id="2.60.120.650">
    <property type="entry name" value="Cupin"/>
    <property type="match status" value="1"/>
</dbReference>
<evidence type="ECO:0000313" key="4">
    <source>
        <dbReference type="EMBL" id="KRX04850.1"/>
    </source>
</evidence>
<dbReference type="SUPFAM" id="SSF51197">
    <property type="entry name" value="Clavaminate synthase-like"/>
    <property type="match status" value="1"/>
</dbReference>
<accession>A0A0V0QRB4</accession>
<sequence length="447" mass="52605">MENIVQIEECPILKPSMKEFSNFEEYVTKLENKYSKDYGMVKVVAPRCWRPRNKDYEKSIENCNIPNPIEQNCFGKGGIYEVLHIIKKSMQMKDYIKKSQHFDKITKDKKPEDLEQLFWKNISFSPPLYGADFQYTLFDKEVCWNTSDLQDLLKKGTNGVIAGVNTPYLYVGQWKSLFAWHTEDMNLGALNYLHHGDPKFWYSVAQPDGHKLEKMAKQFFADNFGKCSEFLRHKTTVINPYLLKKKFPELKITKCVHRPREFMVVFNGAYHCGFNLGFNIAESVNFATANWLDHFLNAESCRCENTQVKIDKFEFYNNVTSQYPEYKENPKFKKFYKEISQYLQPKQQSPQSPIWDENTATTNDESLDKEKVQLGKKAPLIQNKKIKKQSKKVTNKQTKKQQQVKSKNNNQKQQIQTKKQQASQQQYRKNSAQQQKNNQNNMIELEN</sequence>
<dbReference type="SMART" id="SM00545">
    <property type="entry name" value="JmjN"/>
    <property type="match status" value="1"/>
</dbReference>
<dbReference type="AlphaFoldDB" id="A0A0V0QRB4"/>
<dbReference type="GO" id="GO:0000785">
    <property type="term" value="C:chromatin"/>
    <property type="evidence" value="ECO:0007669"/>
    <property type="project" value="TreeGrafter"/>
</dbReference>
<dbReference type="OMA" id="RASICKC"/>
<gene>
    <name evidence="4" type="ORF">PPERSA_06484</name>
</gene>
<evidence type="ECO:0008006" key="6">
    <source>
        <dbReference type="Google" id="ProtNLM"/>
    </source>
</evidence>
<feature type="region of interest" description="Disordered" evidence="1">
    <location>
        <begin position="344"/>
        <end position="447"/>
    </location>
</feature>
<keyword evidence="5" id="KW-1185">Reference proteome</keyword>
<dbReference type="InParanoid" id="A0A0V0QRB4"/>
<organism evidence="4 5">
    <name type="scientific">Pseudocohnilembus persalinus</name>
    <name type="common">Ciliate</name>
    <dbReference type="NCBI Taxonomy" id="266149"/>
    <lineage>
        <taxon>Eukaryota</taxon>
        <taxon>Sar</taxon>
        <taxon>Alveolata</taxon>
        <taxon>Ciliophora</taxon>
        <taxon>Intramacronucleata</taxon>
        <taxon>Oligohymenophorea</taxon>
        <taxon>Scuticociliatia</taxon>
        <taxon>Philasterida</taxon>
        <taxon>Pseudocohnilembidae</taxon>
        <taxon>Pseudocohnilembus</taxon>
    </lineage>
</organism>
<protein>
    <recommendedName>
        <fullName evidence="6">JmjC domain-containing protein</fullName>
    </recommendedName>
</protein>
<dbReference type="InterPro" id="IPR003349">
    <property type="entry name" value="JmjN"/>
</dbReference>
<dbReference type="Proteomes" id="UP000054937">
    <property type="component" value="Unassembled WGS sequence"/>
</dbReference>
<dbReference type="SMART" id="SM00558">
    <property type="entry name" value="JmjC"/>
    <property type="match status" value="1"/>
</dbReference>
<dbReference type="EMBL" id="LDAU01000110">
    <property type="protein sequence ID" value="KRX04850.1"/>
    <property type="molecule type" value="Genomic_DNA"/>
</dbReference>
<name>A0A0V0QRB4_PSEPJ</name>
<feature type="domain" description="JmjN" evidence="2">
    <location>
        <begin position="10"/>
        <end position="52"/>
    </location>
</feature>
<evidence type="ECO:0000259" key="3">
    <source>
        <dbReference type="PROSITE" id="PS51184"/>
    </source>
</evidence>
<dbReference type="OrthoDB" id="9547406at2759"/>
<reference evidence="4 5" key="1">
    <citation type="journal article" date="2015" name="Sci. Rep.">
        <title>Genome of the facultative scuticociliatosis pathogen Pseudocohnilembus persalinus provides insight into its virulence through horizontal gene transfer.</title>
        <authorList>
            <person name="Xiong J."/>
            <person name="Wang G."/>
            <person name="Cheng J."/>
            <person name="Tian M."/>
            <person name="Pan X."/>
            <person name="Warren A."/>
            <person name="Jiang C."/>
            <person name="Yuan D."/>
            <person name="Miao W."/>
        </authorList>
    </citation>
    <scope>NUCLEOTIDE SEQUENCE [LARGE SCALE GENOMIC DNA]</scope>
    <source>
        <strain evidence="4">36N120E</strain>
    </source>
</reference>
<dbReference type="PANTHER" id="PTHR10694">
    <property type="entry name" value="LYSINE-SPECIFIC DEMETHYLASE"/>
    <property type="match status" value="1"/>
</dbReference>
<dbReference type="GO" id="GO:0051864">
    <property type="term" value="F:histone H3K36 demethylase activity"/>
    <property type="evidence" value="ECO:0007669"/>
    <property type="project" value="TreeGrafter"/>
</dbReference>
<feature type="compositionally biased region" description="Polar residues" evidence="1">
    <location>
        <begin position="344"/>
        <end position="364"/>
    </location>
</feature>
<dbReference type="Pfam" id="PF02375">
    <property type="entry name" value="JmjN"/>
    <property type="match status" value="1"/>
</dbReference>
<dbReference type="PROSITE" id="PS51183">
    <property type="entry name" value="JMJN"/>
    <property type="match status" value="1"/>
</dbReference>
<evidence type="ECO:0000259" key="2">
    <source>
        <dbReference type="PROSITE" id="PS51183"/>
    </source>
</evidence>
<dbReference type="GO" id="GO:0005634">
    <property type="term" value="C:nucleus"/>
    <property type="evidence" value="ECO:0007669"/>
    <property type="project" value="TreeGrafter"/>
</dbReference>
<dbReference type="PROSITE" id="PS51184">
    <property type="entry name" value="JMJC"/>
    <property type="match status" value="1"/>
</dbReference>
<comment type="caution">
    <text evidence="4">The sequence shown here is derived from an EMBL/GenBank/DDBJ whole genome shotgun (WGS) entry which is preliminary data.</text>
</comment>
<feature type="compositionally biased region" description="Low complexity" evidence="1">
    <location>
        <begin position="400"/>
        <end position="426"/>
    </location>
</feature>
<evidence type="ECO:0000313" key="5">
    <source>
        <dbReference type="Proteomes" id="UP000054937"/>
    </source>
</evidence>
<feature type="domain" description="JmjC" evidence="3">
    <location>
        <begin position="138"/>
        <end position="303"/>
    </location>
</feature>